<evidence type="ECO:0000256" key="5">
    <source>
        <dbReference type="SAM" id="Phobius"/>
    </source>
</evidence>
<accession>A0AAE7DQS9</accession>
<evidence type="ECO:0000313" key="9">
    <source>
        <dbReference type="Proteomes" id="UP000502006"/>
    </source>
</evidence>
<organism evidence="7 9">
    <name type="scientific">Aeromonas media</name>
    <dbReference type="NCBI Taxonomy" id="651"/>
    <lineage>
        <taxon>Bacteria</taxon>
        <taxon>Pseudomonadati</taxon>
        <taxon>Pseudomonadota</taxon>
        <taxon>Gammaproteobacteria</taxon>
        <taxon>Aeromonadales</taxon>
        <taxon>Aeromonadaceae</taxon>
        <taxon>Aeromonas</taxon>
    </lineage>
</organism>
<reference evidence="9 10" key="1">
    <citation type="submission" date="2019-03" db="EMBL/GenBank/DDBJ databases">
        <title>Novel transposon Tn6433 accelerates the dissemination of tet(E) in Aeromonas from aerobic biofilm under oxytetracycline stress.</title>
        <authorList>
            <person name="Shi Y."/>
            <person name="Tian Z."/>
            <person name="Zhang Y."/>
            <person name="Zhang H."/>
            <person name="Yang M."/>
        </authorList>
    </citation>
    <scope>NUCLEOTIDE SEQUENCE [LARGE SCALE GENOMIC DNA]</scope>
    <source>
        <strain evidence="8 10">R50-22</strain>
        <strain evidence="7 9">T5-8</strain>
    </source>
</reference>
<dbReference type="InterPro" id="IPR010652">
    <property type="entry name" value="DUF1232"/>
</dbReference>
<evidence type="ECO:0000259" key="6">
    <source>
        <dbReference type="Pfam" id="PF06803"/>
    </source>
</evidence>
<dbReference type="Pfam" id="PF06803">
    <property type="entry name" value="DUF1232"/>
    <property type="match status" value="1"/>
</dbReference>
<evidence type="ECO:0000256" key="2">
    <source>
        <dbReference type="ARBA" id="ARBA00022692"/>
    </source>
</evidence>
<feature type="transmembrane region" description="Helical" evidence="5">
    <location>
        <begin position="39"/>
        <end position="66"/>
    </location>
</feature>
<evidence type="ECO:0000256" key="4">
    <source>
        <dbReference type="ARBA" id="ARBA00023136"/>
    </source>
</evidence>
<dbReference type="AlphaFoldDB" id="A0AAE7DQS9"/>
<protein>
    <submittedName>
        <fullName evidence="7">DUF1232 domain-containing protein</fullName>
    </submittedName>
</protein>
<evidence type="ECO:0000256" key="1">
    <source>
        <dbReference type="ARBA" id="ARBA00004127"/>
    </source>
</evidence>
<keyword evidence="4 5" id="KW-0472">Membrane</keyword>
<comment type="subcellular location">
    <subcellularLocation>
        <location evidence="1">Endomembrane system</location>
        <topology evidence="1">Multi-pass membrane protein</topology>
    </subcellularLocation>
</comment>
<dbReference type="EMBL" id="CP038448">
    <property type="protein sequence ID" value="QJT40809.1"/>
    <property type="molecule type" value="Genomic_DNA"/>
</dbReference>
<dbReference type="EMBL" id="CP038444">
    <property type="protein sequence ID" value="QJT30182.1"/>
    <property type="molecule type" value="Genomic_DNA"/>
</dbReference>
<evidence type="ECO:0000313" key="8">
    <source>
        <dbReference type="EMBL" id="QJT40809.1"/>
    </source>
</evidence>
<evidence type="ECO:0000313" key="7">
    <source>
        <dbReference type="EMBL" id="QJT30182.1"/>
    </source>
</evidence>
<dbReference type="Proteomes" id="UP000502657">
    <property type="component" value="Chromosome"/>
</dbReference>
<evidence type="ECO:0000313" key="10">
    <source>
        <dbReference type="Proteomes" id="UP000502657"/>
    </source>
</evidence>
<feature type="domain" description="DUF1232" evidence="6">
    <location>
        <begin position="56"/>
        <end position="89"/>
    </location>
</feature>
<dbReference type="Proteomes" id="UP000502006">
    <property type="component" value="Chromosome"/>
</dbReference>
<gene>
    <name evidence="7" type="ORF">E4186_08265</name>
    <name evidence="8" type="ORF">E4188_21510</name>
</gene>
<keyword evidence="2 5" id="KW-0812">Transmembrane</keyword>
<name>A0AAE7DQS9_AERME</name>
<keyword evidence="3 5" id="KW-1133">Transmembrane helix</keyword>
<sequence length="112" mass="12660">MHRCFPPWRRCTMSNPSHSDIMRKLKEIKGIKELLEKAVLLYVLLTDGDLPVWCYALIIGALAYLVNPFDVVPDPIPFAGYLDDLSVITSALAALPVKSHHRQSAKDRMRSL</sequence>
<keyword evidence="10" id="KW-1185">Reference proteome</keyword>
<evidence type="ECO:0000256" key="3">
    <source>
        <dbReference type="ARBA" id="ARBA00022989"/>
    </source>
</evidence>
<dbReference type="GO" id="GO:0012505">
    <property type="term" value="C:endomembrane system"/>
    <property type="evidence" value="ECO:0007669"/>
    <property type="project" value="UniProtKB-SubCell"/>
</dbReference>
<feature type="transmembrane region" description="Helical" evidence="5">
    <location>
        <begin position="78"/>
        <end position="97"/>
    </location>
</feature>
<proteinExistence type="predicted"/>